<dbReference type="PROSITE" id="PS52016">
    <property type="entry name" value="TONB_DEPENDENT_REC_3"/>
    <property type="match status" value="1"/>
</dbReference>
<dbReference type="Gene3D" id="2.40.170.20">
    <property type="entry name" value="TonB-dependent receptor, beta-barrel domain"/>
    <property type="match status" value="1"/>
</dbReference>
<dbReference type="InterPro" id="IPR012910">
    <property type="entry name" value="Plug_dom"/>
</dbReference>
<dbReference type="InterPro" id="IPR023997">
    <property type="entry name" value="TonB-dep_OMP_SusC/RagA_CS"/>
</dbReference>
<dbReference type="InterPro" id="IPR000531">
    <property type="entry name" value="Beta-barrel_TonB"/>
</dbReference>
<dbReference type="InterPro" id="IPR008969">
    <property type="entry name" value="CarboxyPept-like_regulatory"/>
</dbReference>
<evidence type="ECO:0000313" key="14">
    <source>
        <dbReference type="Proteomes" id="UP000664265"/>
    </source>
</evidence>
<dbReference type="NCBIfam" id="TIGR04056">
    <property type="entry name" value="OMP_RagA_SusC"/>
    <property type="match status" value="1"/>
</dbReference>
<dbReference type="Pfam" id="PF13715">
    <property type="entry name" value="CarbopepD_reg_2"/>
    <property type="match status" value="1"/>
</dbReference>
<feature type="domain" description="TonB-dependent receptor-like beta-barrel" evidence="11">
    <location>
        <begin position="414"/>
        <end position="973"/>
    </location>
</feature>
<keyword evidence="14" id="KW-1185">Reference proteome</keyword>
<comment type="similarity">
    <text evidence="8 9">Belongs to the TonB-dependent receptor family.</text>
</comment>
<evidence type="ECO:0000256" key="5">
    <source>
        <dbReference type="ARBA" id="ARBA00023077"/>
    </source>
</evidence>
<sequence length="1025" mass="112714">MEQSKKCRFPALLLFLIMSTTGMLAQGNFKVTGKVVDTDNEPMIGVSVVEKGTNNGTITDLDGNYTLNTRKGAVIEFSYVGFLTKALTANNGTMNVKMAEDAKTLDDVVVVGYGVQKKSNVTGAISKVKDEDVANRTLTSAEEALQGKTSGVQVVTTSGMPGSVPSIRVRGYSSNSDMSPLYVVDGIIMGDISSIDINDIASMEVLKDAASAAIYGAQAGNGVVLITTKSGIRSSDNWGHVSYDFQYSSNSLAHKPKMMNAREYAEFMVEAGSFSQATVDAFWDGKTNTDWLGEVYEPTTMLKHNLSFSNAGDRGSIYVSAGYLTNDGMLKGNSDTFSRLNGQIKVDYKIKPWLKIMGNANLSKSKMRGVVSEALNDAFLMDPLTPVSYSPDNLPSSMKALIDSGKNIMRDGKGNYYSVSNFYTFSNPLAYNASNVQNRRFNRVNGNFALEFTPVKGLVFTSKFGYFLSSGNSTQYSYPYYASAQRYALQSSFSQTNRDGTDYQWDNYLNYVLNIDRRHDITAMVGHSFTRNTSTFTTGGLQADKNSGEGVLMKDDPSLFGWLDFASASAQRTNGGVRAVNTSESYFGRVTYGYDNKYLFQFSLRADAFDLSKLPMTNRWGYFPATSLAWVASQENFWKRIPAWFEYLKIRVSWGKNGSIGALNNYLYATTMAGGNKYAFGDDTNPQYVTGSVPTSMGNDKLTWETSTQFDLGLDARFFKGRLSLTVDWYSKKTDDLLVTGLKPSLIAGGTFSPMNAGAVSNKGLEVELGWRDHVGKLRYGVRGNFSTLKNKVTYLSKGIDYISGYTRLNDPLTIFEEGSEVWHFYGYKFKGVDPANGEPMFEDLTNDGQITTEDRTNIGSAIPTVTYGITLDASWKGFDAIIFGSGVAGNDIYQSLFSSDRTSGNRIKSEWYDDRWTPTNTTATRPAANANISKYTLSSAMVKDGSYFKIKQIQLGYTLPKNLTKKAFVDNLRLYVSLEDFFTFTKYSGFDPEASSAGTGPGQGVDVCTYPVSKKVVLGVNLTF</sequence>
<comment type="caution">
    <text evidence="13">The sequence shown here is derived from an EMBL/GenBank/DDBJ whole genome shotgun (WGS) entry which is preliminary data.</text>
</comment>
<gene>
    <name evidence="13" type="ORF">JHU38_03595</name>
</gene>
<evidence type="ECO:0000256" key="7">
    <source>
        <dbReference type="ARBA" id="ARBA00023237"/>
    </source>
</evidence>
<evidence type="ECO:0000256" key="8">
    <source>
        <dbReference type="PROSITE-ProRule" id="PRU01360"/>
    </source>
</evidence>
<dbReference type="EMBL" id="JAERMS010000006">
    <property type="protein sequence ID" value="MBO1362867.1"/>
    <property type="molecule type" value="Genomic_DNA"/>
</dbReference>
<keyword evidence="13" id="KW-0675">Receptor</keyword>
<dbReference type="SUPFAM" id="SSF56935">
    <property type="entry name" value="Porins"/>
    <property type="match status" value="1"/>
</dbReference>
<comment type="subcellular location">
    <subcellularLocation>
        <location evidence="1 8">Cell outer membrane</location>
        <topology evidence="1 8">Multi-pass membrane protein</topology>
    </subcellularLocation>
</comment>
<feature type="signal peptide" evidence="10">
    <location>
        <begin position="1"/>
        <end position="25"/>
    </location>
</feature>
<evidence type="ECO:0000256" key="2">
    <source>
        <dbReference type="ARBA" id="ARBA00022448"/>
    </source>
</evidence>
<keyword evidence="5 9" id="KW-0798">TonB box</keyword>
<proteinExistence type="inferred from homology"/>
<evidence type="ECO:0000256" key="4">
    <source>
        <dbReference type="ARBA" id="ARBA00022692"/>
    </source>
</evidence>
<keyword evidence="4 8" id="KW-0812">Transmembrane</keyword>
<keyword evidence="10" id="KW-0732">Signal</keyword>
<protein>
    <submittedName>
        <fullName evidence="13">TonB-dependent receptor</fullName>
    </submittedName>
</protein>
<dbReference type="RefSeq" id="WP_107581022.1">
    <property type="nucleotide sequence ID" value="NZ_JAERMS010000006.1"/>
</dbReference>
<keyword evidence="2 8" id="KW-0813">Transport</keyword>
<dbReference type="Gene3D" id="2.170.130.10">
    <property type="entry name" value="TonB-dependent receptor, plug domain"/>
    <property type="match status" value="1"/>
</dbReference>
<evidence type="ECO:0000259" key="11">
    <source>
        <dbReference type="Pfam" id="PF00593"/>
    </source>
</evidence>
<dbReference type="Pfam" id="PF07715">
    <property type="entry name" value="Plug"/>
    <property type="match status" value="1"/>
</dbReference>
<dbReference type="Pfam" id="PF00593">
    <property type="entry name" value="TonB_dep_Rec_b-barrel"/>
    <property type="match status" value="1"/>
</dbReference>
<dbReference type="InterPro" id="IPR036942">
    <property type="entry name" value="Beta-barrel_TonB_sf"/>
</dbReference>
<keyword evidence="6 8" id="KW-0472">Membrane</keyword>
<feature type="chain" id="PRO_5046385451" evidence="10">
    <location>
        <begin position="26"/>
        <end position="1025"/>
    </location>
</feature>
<evidence type="ECO:0000256" key="1">
    <source>
        <dbReference type="ARBA" id="ARBA00004571"/>
    </source>
</evidence>
<evidence type="ECO:0000256" key="9">
    <source>
        <dbReference type="RuleBase" id="RU003357"/>
    </source>
</evidence>
<keyword evidence="7 8" id="KW-0998">Cell outer membrane</keyword>
<dbReference type="InterPro" id="IPR037066">
    <property type="entry name" value="Plug_dom_sf"/>
</dbReference>
<dbReference type="Proteomes" id="UP000664265">
    <property type="component" value="Unassembled WGS sequence"/>
</dbReference>
<keyword evidence="3 8" id="KW-1134">Transmembrane beta strand</keyword>
<evidence type="ECO:0000313" key="13">
    <source>
        <dbReference type="EMBL" id="MBO1362867.1"/>
    </source>
</evidence>
<evidence type="ECO:0000256" key="6">
    <source>
        <dbReference type="ARBA" id="ARBA00023136"/>
    </source>
</evidence>
<evidence type="ECO:0000256" key="10">
    <source>
        <dbReference type="SAM" id="SignalP"/>
    </source>
</evidence>
<evidence type="ECO:0000256" key="3">
    <source>
        <dbReference type="ARBA" id="ARBA00022452"/>
    </source>
</evidence>
<dbReference type="InterPro" id="IPR023996">
    <property type="entry name" value="TonB-dep_OMP_SusC/RagA"/>
</dbReference>
<dbReference type="InterPro" id="IPR039426">
    <property type="entry name" value="TonB-dep_rcpt-like"/>
</dbReference>
<dbReference type="NCBIfam" id="TIGR04057">
    <property type="entry name" value="SusC_RagA_signa"/>
    <property type="match status" value="1"/>
</dbReference>
<name>A0ABS3M3V5_9BACT</name>
<reference evidence="13 14" key="1">
    <citation type="submission" date="2021-01" db="EMBL/GenBank/DDBJ databases">
        <title>Prevotella A2931 sp. nov.</title>
        <authorList>
            <person name="Buhl M."/>
            <person name="Oberhettinger P."/>
        </authorList>
    </citation>
    <scope>NUCLEOTIDE SEQUENCE [LARGE SCALE GENOMIC DNA]</scope>
    <source>
        <strain evidence="13 14">A2931</strain>
    </source>
</reference>
<feature type="domain" description="TonB-dependent receptor plug" evidence="12">
    <location>
        <begin position="118"/>
        <end position="223"/>
    </location>
</feature>
<organism evidence="13 14">
    <name type="scientific">Prevotella illustrans</name>
    <dbReference type="NCBI Taxonomy" id="2800387"/>
    <lineage>
        <taxon>Bacteria</taxon>
        <taxon>Pseudomonadati</taxon>
        <taxon>Bacteroidota</taxon>
        <taxon>Bacteroidia</taxon>
        <taxon>Bacteroidales</taxon>
        <taxon>Prevotellaceae</taxon>
        <taxon>Prevotella</taxon>
    </lineage>
</organism>
<accession>A0ABS3M3V5</accession>
<dbReference type="SUPFAM" id="SSF49464">
    <property type="entry name" value="Carboxypeptidase regulatory domain-like"/>
    <property type="match status" value="1"/>
</dbReference>
<evidence type="ECO:0000259" key="12">
    <source>
        <dbReference type="Pfam" id="PF07715"/>
    </source>
</evidence>